<protein>
    <submittedName>
        <fullName evidence="1">Uncharacterized protein</fullName>
    </submittedName>
</protein>
<accession>A0ABW5W6A5</accession>
<proteinExistence type="predicted"/>
<name>A0ABW5W6A5_9PSEU</name>
<gene>
    <name evidence="1" type="ORF">ACFS2C_06485</name>
</gene>
<organism evidence="1 2">
    <name type="scientific">Prauserella oleivorans</name>
    <dbReference type="NCBI Taxonomy" id="1478153"/>
    <lineage>
        <taxon>Bacteria</taxon>
        <taxon>Bacillati</taxon>
        <taxon>Actinomycetota</taxon>
        <taxon>Actinomycetes</taxon>
        <taxon>Pseudonocardiales</taxon>
        <taxon>Pseudonocardiaceae</taxon>
        <taxon>Prauserella</taxon>
    </lineage>
</organism>
<comment type="caution">
    <text evidence="1">The sequence shown here is derived from an EMBL/GenBank/DDBJ whole genome shotgun (WGS) entry which is preliminary data.</text>
</comment>
<evidence type="ECO:0000313" key="2">
    <source>
        <dbReference type="Proteomes" id="UP001597478"/>
    </source>
</evidence>
<dbReference type="EMBL" id="JBHUOF010000007">
    <property type="protein sequence ID" value="MFD2799035.1"/>
    <property type="molecule type" value="Genomic_DNA"/>
</dbReference>
<sequence length="150" mass="15982">MSAGELRVRGLTDRLLSVARVGDLDGLAAQLATLIGSDAPRRQLFEPVLLELVSTVVATLRSRASRPTDGGEDDLYYVDVLDVDDEPVDIDEVQPALRAVLRAVLAGLNANAGDVRFQIGLVTEDPDPLARLDAVVHALLWANALGCGQD</sequence>
<evidence type="ECO:0000313" key="1">
    <source>
        <dbReference type="EMBL" id="MFD2799035.1"/>
    </source>
</evidence>
<reference evidence="2" key="1">
    <citation type="journal article" date="2019" name="Int. J. Syst. Evol. Microbiol.">
        <title>The Global Catalogue of Microorganisms (GCM) 10K type strain sequencing project: providing services to taxonomists for standard genome sequencing and annotation.</title>
        <authorList>
            <consortium name="The Broad Institute Genomics Platform"/>
            <consortium name="The Broad Institute Genome Sequencing Center for Infectious Disease"/>
            <person name="Wu L."/>
            <person name="Ma J."/>
        </authorList>
    </citation>
    <scope>NUCLEOTIDE SEQUENCE [LARGE SCALE GENOMIC DNA]</scope>
    <source>
        <strain evidence="2">IBRC-M 10906</strain>
    </source>
</reference>
<dbReference type="Proteomes" id="UP001597478">
    <property type="component" value="Unassembled WGS sequence"/>
</dbReference>
<keyword evidence="2" id="KW-1185">Reference proteome</keyword>
<dbReference type="RefSeq" id="WP_377386633.1">
    <property type="nucleotide sequence ID" value="NZ_JBHSAN010000006.1"/>
</dbReference>